<dbReference type="PANTHER" id="PTHR48081">
    <property type="entry name" value="AB HYDROLASE SUPERFAMILY PROTEIN C4A8.06C"/>
    <property type="match status" value="1"/>
</dbReference>
<dbReference type="GO" id="GO:0016787">
    <property type="term" value="F:hydrolase activity"/>
    <property type="evidence" value="ECO:0007669"/>
    <property type="project" value="UniProtKB-KW"/>
</dbReference>
<dbReference type="RefSeq" id="WP_330093122.1">
    <property type="nucleotide sequence ID" value="NZ_JAUZMY010000019.1"/>
</dbReference>
<dbReference type="InterPro" id="IPR049492">
    <property type="entry name" value="BD-FAE-like_dom"/>
</dbReference>
<evidence type="ECO:0000256" key="1">
    <source>
        <dbReference type="ARBA" id="ARBA00022801"/>
    </source>
</evidence>
<dbReference type="InterPro" id="IPR029058">
    <property type="entry name" value="AB_hydrolase_fold"/>
</dbReference>
<protein>
    <submittedName>
        <fullName evidence="4">Alpha/beta hydrolase</fullName>
    </submittedName>
</protein>
<keyword evidence="2" id="KW-1133">Transmembrane helix</keyword>
<keyword evidence="2" id="KW-0472">Membrane</keyword>
<organism evidence="4 5">
    <name type="scientific">Nocardiopsis codii</name>
    <dbReference type="NCBI Taxonomy" id="3065942"/>
    <lineage>
        <taxon>Bacteria</taxon>
        <taxon>Bacillati</taxon>
        <taxon>Actinomycetota</taxon>
        <taxon>Actinomycetes</taxon>
        <taxon>Streptosporangiales</taxon>
        <taxon>Nocardiopsidaceae</taxon>
        <taxon>Nocardiopsis</taxon>
    </lineage>
</organism>
<dbReference type="Pfam" id="PF20434">
    <property type="entry name" value="BD-FAE"/>
    <property type="match status" value="1"/>
</dbReference>
<evidence type="ECO:0000313" key="4">
    <source>
        <dbReference type="EMBL" id="MEE2039347.1"/>
    </source>
</evidence>
<keyword evidence="5" id="KW-1185">Reference proteome</keyword>
<gene>
    <name evidence="4" type="ORF">Q8791_19190</name>
</gene>
<dbReference type="SUPFAM" id="SSF53474">
    <property type="entry name" value="alpha/beta-Hydrolases"/>
    <property type="match status" value="1"/>
</dbReference>
<name>A0ABU7KAW8_9ACTN</name>
<dbReference type="EMBL" id="JAUZMY010000019">
    <property type="protein sequence ID" value="MEE2039347.1"/>
    <property type="molecule type" value="Genomic_DNA"/>
</dbReference>
<evidence type="ECO:0000313" key="5">
    <source>
        <dbReference type="Proteomes" id="UP001356095"/>
    </source>
</evidence>
<accession>A0ABU7KAW8</accession>
<dbReference type="Proteomes" id="UP001356095">
    <property type="component" value="Unassembled WGS sequence"/>
</dbReference>
<keyword evidence="1 4" id="KW-0378">Hydrolase</keyword>
<keyword evidence="2" id="KW-0812">Transmembrane</keyword>
<evidence type="ECO:0000259" key="3">
    <source>
        <dbReference type="Pfam" id="PF20434"/>
    </source>
</evidence>
<sequence length="396" mass="42458">MTAAASPRPRILLLTASVLFTLPSLAALGLILLPPPSWPAWQYALLALEFSVLFALLSLLGLVLALSARRGGRGRGPLLLAGANALLLVLALVPPASLWATARAEGARLDPLQYTAGLATTTDREPVTVEYARVGGERLHLDVWQPSDRDAGDAPHPVVVNVHGGAEELPQSLLPRWDTWLADSGGSRVVFDVDYRHFPDGNWSASLADVRCALGWVREHAAAYGGDPDRIALAGQSAGGLLVLLAAHAEGPDPSCDTTVPEVDAVVAWYSATDGTAGAPPVPWRQRHSPVGDELLESSERMVGGTPQEYPREYEAMSPILHVDSDSPPTLLITAGHDLFVDPEDNRRMAARLTEAGVPNHHLSLPWTEHMFDLNWGGLASQVARHSIEEFLADHL</sequence>
<comment type="caution">
    <text evidence="4">The sequence shown here is derived from an EMBL/GenBank/DDBJ whole genome shotgun (WGS) entry which is preliminary data.</text>
</comment>
<feature type="transmembrane region" description="Helical" evidence="2">
    <location>
        <begin position="78"/>
        <end position="100"/>
    </location>
</feature>
<evidence type="ECO:0000256" key="2">
    <source>
        <dbReference type="SAM" id="Phobius"/>
    </source>
</evidence>
<feature type="domain" description="BD-FAE-like" evidence="3">
    <location>
        <begin position="141"/>
        <end position="352"/>
    </location>
</feature>
<reference evidence="4 5" key="1">
    <citation type="submission" date="2023-08" db="EMBL/GenBank/DDBJ databases">
        <authorList>
            <person name="Girao M."/>
            <person name="Carvalho M.F."/>
        </authorList>
    </citation>
    <scope>NUCLEOTIDE SEQUENCE [LARGE SCALE GENOMIC DNA]</scope>
    <source>
        <strain evidence="4 5">CT-R113</strain>
    </source>
</reference>
<feature type="transmembrane region" description="Helical" evidence="2">
    <location>
        <begin position="43"/>
        <end position="66"/>
    </location>
</feature>
<proteinExistence type="predicted"/>
<dbReference type="InterPro" id="IPR050300">
    <property type="entry name" value="GDXG_lipolytic_enzyme"/>
</dbReference>
<dbReference type="Gene3D" id="3.40.50.1820">
    <property type="entry name" value="alpha/beta hydrolase"/>
    <property type="match status" value="1"/>
</dbReference>